<name>A0A3Q9GCH4_MORCA</name>
<sequence>MKRFLFCFLICFLILKYHSENNKHYLNTIFKLAYDNYE</sequence>
<protein>
    <submittedName>
        <fullName evidence="1">Uncharacterized protein</fullName>
    </submittedName>
</protein>
<reference evidence="1 2" key="1">
    <citation type="submission" date="2018-12" db="EMBL/GenBank/DDBJ databases">
        <title>Persistence of Moraxella catarrhalis in Chronic Obstructive Pulmonary Disease and Regulation of the Hag/MID Adhesin.</title>
        <authorList>
            <person name="Murphy T."/>
            <person name="Zhao X."/>
            <person name="Vyas G."/>
            <person name="Aluvathingal J."/>
            <person name="Nadendla S."/>
            <person name="Tallon L."/>
            <person name="Tettelin H."/>
        </authorList>
    </citation>
    <scope>NUCLEOTIDE SEQUENCE [LARGE SCALE GENOMIC DNA]</scope>
    <source>
        <strain evidence="1 2">46P58B1</strain>
    </source>
</reference>
<dbReference type="EMBL" id="CP034662">
    <property type="protein sequence ID" value="AZQ92385.1"/>
    <property type="molecule type" value="Genomic_DNA"/>
</dbReference>
<dbReference type="Proteomes" id="UP000280228">
    <property type="component" value="Chromosome"/>
</dbReference>
<accession>A0A3Q9GCH4</accession>
<dbReference type="AlphaFoldDB" id="A0A3Q9GCH4"/>
<evidence type="ECO:0000313" key="2">
    <source>
        <dbReference type="Proteomes" id="UP000280228"/>
    </source>
</evidence>
<proteinExistence type="predicted"/>
<gene>
    <name evidence="1" type="ORF">EJK53_0200</name>
</gene>
<evidence type="ECO:0000313" key="1">
    <source>
        <dbReference type="EMBL" id="AZQ92385.1"/>
    </source>
</evidence>
<organism evidence="1 2">
    <name type="scientific">Moraxella catarrhalis</name>
    <name type="common">Branhamella catarrhalis</name>
    <dbReference type="NCBI Taxonomy" id="480"/>
    <lineage>
        <taxon>Bacteria</taxon>
        <taxon>Pseudomonadati</taxon>
        <taxon>Pseudomonadota</taxon>
        <taxon>Gammaproteobacteria</taxon>
        <taxon>Moraxellales</taxon>
        <taxon>Moraxellaceae</taxon>
        <taxon>Moraxella</taxon>
    </lineage>
</organism>